<comment type="similarity">
    <text evidence="3">Belongs to the complex I NDUFA3 subunit family.</text>
</comment>
<comment type="function">
    <text evidence="1">Accessory subunit of the mitochondrial membrane respiratory chain NADH dehydrogenase (Complex I), that is believed not to be involved in catalysis. Complex I functions in the transfer of electrons from NADH to the respiratory chain. The immediate electron acceptor for the enzyme is believed to be ubiquinone.</text>
</comment>
<evidence type="ECO:0000256" key="9">
    <source>
        <dbReference type="ARBA" id="ARBA00022792"/>
    </source>
</evidence>
<keyword evidence="7" id="KW-0679">Respiratory chain</keyword>
<gene>
    <name evidence="18" type="primary">ndufa3</name>
</gene>
<keyword evidence="11 17" id="KW-1133">Transmembrane helix</keyword>
<dbReference type="PANTHER" id="PTHR15221:SF0">
    <property type="entry name" value="NADH DEHYDROGENASE [UBIQUINONE] 1 ALPHA SUBCOMPLEX SUBUNIT 3"/>
    <property type="match status" value="1"/>
</dbReference>
<evidence type="ECO:0000256" key="2">
    <source>
        <dbReference type="ARBA" id="ARBA00004434"/>
    </source>
</evidence>
<keyword evidence="14 17" id="KW-0472">Membrane</keyword>
<evidence type="ECO:0000256" key="11">
    <source>
        <dbReference type="ARBA" id="ARBA00022989"/>
    </source>
</evidence>
<dbReference type="GeneID" id="114477501"/>
<feature type="transmembrane region" description="Helical" evidence="17">
    <location>
        <begin position="16"/>
        <end position="34"/>
    </location>
</feature>
<evidence type="ECO:0000256" key="3">
    <source>
        <dbReference type="ARBA" id="ARBA00008253"/>
    </source>
</evidence>
<evidence type="ECO:0000256" key="14">
    <source>
        <dbReference type="ARBA" id="ARBA00023136"/>
    </source>
</evidence>
<dbReference type="Pfam" id="PF14987">
    <property type="entry name" value="NADHdh_A3"/>
    <property type="match status" value="1"/>
</dbReference>
<evidence type="ECO:0000313" key="19">
    <source>
        <dbReference type="Proteomes" id="UP000694680"/>
    </source>
</evidence>
<organism evidence="18 19">
    <name type="scientific">Gouania willdenowi</name>
    <name type="common">Blunt-snouted clingfish</name>
    <name type="synonym">Lepadogaster willdenowi</name>
    <dbReference type="NCBI Taxonomy" id="441366"/>
    <lineage>
        <taxon>Eukaryota</taxon>
        <taxon>Metazoa</taxon>
        <taxon>Chordata</taxon>
        <taxon>Craniata</taxon>
        <taxon>Vertebrata</taxon>
        <taxon>Euteleostomi</taxon>
        <taxon>Actinopterygii</taxon>
        <taxon>Neopterygii</taxon>
        <taxon>Teleostei</taxon>
        <taxon>Neoteleostei</taxon>
        <taxon>Acanthomorphata</taxon>
        <taxon>Ovalentaria</taxon>
        <taxon>Blenniimorphae</taxon>
        <taxon>Blenniiformes</taxon>
        <taxon>Gobiesocoidei</taxon>
        <taxon>Gobiesocidae</taxon>
        <taxon>Gobiesocinae</taxon>
        <taxon>Gouania</taxon>
    </lineage>
</organism>
<evidence type="ECO:0000256" key="17">
    <source>
        <dbReference type="SAM" id="Phobius"/>
    </source>
</evidence>
<evidence type="ECO:0000256" key="6">
    <source>
        <dbReference type="ARBA" id="ARBA00022448"/>
    </source>
</evidence>
<sequence>MAAIGTFLKNAWNKEPVVVVSCAIGLVGAVLPFISPYTKYTALLNQVMPFNYPVPLRDDGNMPDIPAHVSEPIGNKLEFLKDL</sequence>
<evidence type="ECO:0000256" key="1">
    <source>
        <dbReference type="ARBA" id="ARBA00003195"/>
    </source>
</evidence>
<dbReference type="RefSeq" id="XP_028325637.1">
    <property type="nucleotide sequence ID" value="XM_028469836.1"/>
</dbReference>
<evidence type="ECO:0000256" key="5">
    <source>
        <dbReference type="ARBA" id="ARBA00016391"/>
    </source>
</evidence>
<proteinExistence type="inferred from homology"/>
<dbReference type="Ensembl" id="ENSGWIT00000003672.1">
    <property type="protein sequence ID" value="ENSGWIP00000003396.1"/>
    <property type="gene ID" value="ENSGWIG00000001869.1"/>
</dbReference>
<evidence type="ECO:0000256" key="7">
    <source>
        <dbReference type="ARBA" id="ARBA00022660"/>
    </source>
</evidence>
<keyword evidence="19" id="KW-1185">Reference proteome</keyword>
<name>A0A8C5D8A5_GOUWI</name>
<keyword evidence="10" id="KW-0249">Electron transport</keyword>
<reference evidence="18" key="3">
    <citation type="submission" date="2025-09" db="UniProtKB">
        <authorList>
            <consortium name="Ensembl"/>
        </authorList>
    </citation>
    <scope>IDENTIFICATION</scope>
</reference>
<evidence type="ECO:0000256" key="16">
    <source>
        <dbReference type="ARBA" id="ARBA00032035"/>
    </source>
</evidence>
<reference evidence="18" key="2">
    <citation type="submission" date="2025-08" db="UniProtKB">
        <authorList>
            <consortium name="Ensembl"/>
        </authorList>
    </citation>
    <scope>IDENTIFICATION</scope>
</reference>
<accession>A0A8C5D8A5</accession>
<evidence type="ECO:0000256" key="15">
    <source>
        <dbReference type="ARBA" id="ARBA00031425"/>
    </source>
</evidence>
<dbReference type="GO" id="GO:0005743">
    <property type="term" value="C:mitochondrial inner membrane"/>
    <property type="evidence" value="ECO:0007669"/>
    <property type="project" value="UniProtKB-SubCell"/>
</dbReference>
<dbReference type="AlphaFoldDB" id="A0A8C5D8A5"/>
<dbReference type="CTD" id="4696"/>
<keyword evidence="9" id="KW-0999">Mitochondrion inner membrane</keyword>
<dbReference type="InterPro" id="IPR026626">
    <property type="entry name" value="NDUFA3"/>
</dbReference>
<dbReference type="PANTHER" id="PTHR15221">
    <property type="entry name" value="NADH DEHYDROGENASE [UBIQUINONE] 1 ALPHA SUBCOMPLEX SUBUNIT 3"/>
    <property type="match status" value="1"/>
</dbReference>
<keyword evidence="13" id="KW-0496">Mitochondrion</keyword>
<keyword evidence="12" id="KW-0007">Acetylation</keyword>
<evidence type="ECO:0000256" key="13">
    <source>
        <dbReference type="ARBA" id="ARBA00023128"/>
    </source>
</evidence>
<dbReference type="GO" id="GO:0045271">
    <property type="term" value="C:respiratory chain complex I"/>
    <property type="evidence" value="ECO:0007669"/>
    <property type="project" value="InterPro"/>
</dbReference>
<evidence type="ECO:0000313" key="18">
    <source>
        <dbReference type="Ensembl" id="ENSGWIP00000003396.1"/>
    </source>
</evidence>
<dbReference type="OrthoDB" id="199366at2759"/>
<keyword evidence="8 17" id="KW-0812">Transmembrane</keyword>
<comment type="subcellular location">
    <subcellularLocation>
        <location evidence="2">Mitochondrion inner membrane</location>
        <topology evidence="2">Single-pass membrane protein</topology>
    </subcellularLocation>
</comment>
<evidence type="ECO:0000256" key="10">
    <source>
        <dbReference type="ARBA" id="ARBA00022982"/>
    </source>
</evidence>
<protein>
    <recommendedName>
        <fullName evidence="5">NADH dehydrogenase [ubiquinone] 1 alpha subcomplex subunit 3</fullName>
    </recommendedName>
    <alternativeName>
        <fullName evidence="15">Complex I-B9</fullName>
    </alternativeName>
    <alternativeName>
        <fullName evidence="16">NADH-ubiquinone oxidoreductase B9 subunit</fullName>
    </alternativeName>
</protein>
<keyword evidence="6" id="KW-0813">Transport</keyword>
<comment type="subunit">
    <text evidence="4">Complex I is composed of 45 different subunits.</text>
</comment>
<evidence type="ECO:0000256" key="8">
    <source>
        <dbReference type="ARBA" id="ARBA00022692"/>
    </source>
</evidence>
<reference evidence="18" key="1">
    <citation type="submission" date="2020-06" db="EMBL/GenBank/DDBJ databases">
        <authorList>
            <consortium name="Wellcome Sanger Institute Data Sharing"/>
        </authorList>
    </citation>
    <scope>NUCLEOTIDE SEQUENCE [LARGE SCALE GENOMIC DNA]</scope>
</reference>
<evidence type="ECO:0000256" key="4">
    <source>
        <dbReference type="ARBA" id="ARBA00011533"/>
    </source>
</evidence>
<dbReference type="Proteomes" id="UP000694680">
    <property type="component" value="Chromosome 16"/>
</dbReference>
<evidence type="ECO:0000256" key="12">
    <source>
        <dbReference type="ARBA" id="ARBA00022990"/>
    </source>
</evidence>